<dbReference type="KEGG" id="hro:HELRODRAFT_192411"/>
<gene>
    <name evidence="11" type="primary">20212273</name>
    <name evidence="10" type="ORF">HELRODRAFT_192411</name>
</gene>
<sequence>MSGWVGFTDEDLKRLKKCPDDDQEVLGKRSLQKKLATKTNNPMAPGHPPSSFSPTVNQLNNTSNARTTSTKNFHFEDINDSAKLSTGRKLLRESESETADGKNVQKSHENPKQPQQKKTNPDSKELANNSKQSESQNKEYDNVIISQVKKQTIDNINNNKILVNQEKTNNNNNNNNKVNNDDNVIYDDDKLPQVILDENTIVERGKENLGKFREQQKQIEEMNKRKKAMLCSAIYEKQKRTKAEAMKLSKIKAELDQLDQMVVSDVSMIRDRIEEASRNYLAAQRRYKAAEKEFIDSKVDLHNKCELKERLTEHLYAVIHRNEQRKADKLQELLSKLELEVEGDDEDVAATAAAANSASPIILPPPSSQLDQPNIQQFRQKVLEGMTAPAHSGVDCATATTSAAIVASTLATTTSAALVAATPTTSVFAAAVAATPDTTSNNDISNSAVAVVTAATTTTSNTICDPTSIDTGTIIPATASSSVTLSKKASF</sequence>
<reference evidence="11" key="3">
    <citation type="submission" date="2015-06" db="UniProtKB">
        <authorList>
            <consortium name="EnsemblMetazoa"/>
        </authorList>
    </citation>
    <scope>IDENTIFICATION</scope>
</reference>
<evidence type="ECO:0000313" key="12">
    <source>
        <dbReference type="Proteomes" id="UP000015101"/>
    </source>
</evidence>
<accession>T1FTX6</accession>
<name>T1FTX6_HELRO</name>
<proteinExistence type="inferred from homology"/>
<dbReference type="HOGENOM" id="CLU_555848_0_0_1"/>
<comment type="subcellular location">
    <subcellularLocation>
        <location evidence="1">Cytoplasm</location>
    </subcellularLocation>
    <subcellularLocation>
        <location evidence="2">Golgi apparatus</location>
    </subcellularLocation>
</comment>
<feature type="region of interest" description="Disordered" evidence="9">
    <location>
        <begin position="165"/>
        <end position="185"/>
    </location>
</feature>
<evidence type="ECO:0000256" key="3">
    <source>
        <dbReference type="ARBA" id="ARBA00005599"/>
    </source>
</evidence>
<comment type="similarity">
    <text evidence="3">Belongs to the GORAB family.</text>
</comment>
<dbReference type="InParanoid" id="T1FTX6"/>
<evidence type="ECO:0000256" key="8">
    <source>
        <dbReference type="SAM" id="Coils"/>
    </source>
</evidence>
<organism evidence="11 12">
    <name type="scientific">Helobdella robusta</name>
    <name type="common">Californian leech</name>
    <dbReference type="NCBI Taxonomy" id="6412"/>
    <lineage>
        <taxon>Eukaryota</taxon>
        <taxon>Metazoa</taxon>
        <taxon>Spiralia</taxon>
        <taxon>Lophotrochozoa</taxon>
        <taxon>Annelida</taxon>
        <taxon>Clitellata</taxon>
        <taxon>Hirudinea</taxon>
        <taxon>Rhynchobdellida</taxon>
        <taxon>Glossiphoniidae</taxon>
        <taxon>Helobdella</taxon>
    </lineage>
</organism>
<evidence type="ECO:0000256" key="6">
    <source>
        <dbReference type="ARBA" id="ARBA00023034"/>
    </source>
</evidence>
<dbReference type="EMBL" id="AMQM01005186">
    <property type="status" value="NOT_ANNOTATED_CDS"/>
    <property type="molecule type" value="Genomic_DNA"/>
</dbReference>
<evidence type="ECO:0000256" key="1">
    <source>
        <dbReference type="ARBA" id="ARBA00004496"/>
    </source>
</evidence>
<feature type="coiled-coil region" evidence="8">
    <location>
        <begin position="266"/>
        <end position="293"/>
    </location>
</feature>
<feature type="compositionally biased region" description="Polar residues" evidence="9">
    <location>
        <begin position="50"/>
        <end position="72"/>
    </location>
</feature>
<evidence type="ECO:0000313" key="11">
    <source>
        <dbReference type="EnsemblMetazoa" id="HelroP192411"/>
    </source>
</evidence>
<keyword evidence="5" id="KW-0963">Cytoplasm</keyword>
<evidence type="ECO:0000256" key="9">
    <source>
        <dbReference type="SAM" id="MobiDB-lite"/>
    </source>
</evidence>
<feature type="coiled-coil region" evidence="8">
    <location>
        <begin position="320"/>
        <end position="347"/>
    </location>
</feature>
<dbReference type="OrthoDB" id="9909311at2759"/>
<dbReference type="GeneID" id="20212273"/>
<feature type="compositionally biased region" description="Polar residues" evidence="9">
    <location>
        <begin position="126"/>
        <end position="135"/>
    </location>
</feature>
<dbReference type="PANTHER" id="PTHR21470:SF2">
    <property type="entry name" value="RAB6-INTERACTING GOLGIN"/>
    <property type="match status" value="1"/>
</dbReference>
<evidence type="ECO:0000256" key="5">
    <source>
        <dbReference type="ARBA" id="ARBA00022490"/>
    </source>
</evidence>
<keyword evidence="12" id="KW-1185">Reference proteome</keyword>
<dbReference type="CTD" id="20212273"/>
<protein>
    <recommendedName>
        <fullName evidence="4">RAB6-interacting golgin</fullName>
    </recommendedName>
</protein>
<keyword evidence="6" id="KW-0333">Golgi apparatus</keyword>
<dbReference type="InterPro" id="IPR007033">
    <property type="entry name" value="GORAB"/>
</dbReference>
<dbReference type="PANTHER" id="PTHR21470">
    <property type="entry name" value="RAB6-INTERACTING PROTEIN GORAB"/>
    <property type="match status" value="1"/>
</dbReference>
<keyword evidence="7 8" id="KW-0175">Coiled coil</keyword>
<evidence type="ECO:0000256" key="2">
    <source>
        <dbReference type="ARBA" id="ARBA00004555"/>
    </source>
</evidence>
<feature type="region of interest" description="Disordered" evidence="9">
    <location>
        <begin position="22"/>
        <end position="140"/>
    </location>
</feature>
<evidence type="ECO:0000313" key="10">
    <source>
        <dbReference type="EMBL" id="ESO00771.1"/>
    </source>
</evidence>
<evidence type="ECO:0000256" key="7">
    <source>
        <dbReference type="ARBA" id="ARBA00023054"/>
    </source>
</evidence>
<evidence type="ECO:0000256" key="4">
    <source>
        <dbReference type="ARBA" id="ARBA00014130"/>
    </source>
</evidence>
<dbReference type="OMA" id="CHAVEDK"/>
<dbReference type="GO" id="GO:1905515">
    <property type="term" value="P:non-motile cilium assembly"/>
    <property type="evidence" value="ECO:0000318"/>
    <property type="project" value="GO_Central"/>
</dbReference>
<dbReference type="Proteomes" id="UP000015101">
    <property type="component" value="Unassembled WGS sequence"/>
</dbReference>
<dbReference type="RefSeq" id="XP_009020942.1">
    <property type="nucleotide sequence ID" value="XM_009022694.1"/>
</dbReference>
<reference evidence="12" key="1">
    <citation type="submission" date="2012-12" db="EMBL/GenBank/DDBJ databases">
        <authorList>
            <person name="Hellsten U."/>
            <person name="Grimwood J."/>
            <person name="Chapman J.A."/>
            <person name="Shapiro H."/>
            <person name="Aerts A."/>
            <person name="Otillar R.P."/>
            <person name="Terry A.Y."/>
            <person name="Boore J.L."/>
            <person name="Simakov O."/>
            <person name="Marletaz F."/>
            <person name="Cho S.-J."/>
            <person name="Edsinger-Gonzales E."/>
            <person name="Havlak P."/>
            <person name="Kuo D.-H."/>
            <person name="Larsson T."/>
            <person name="Lv J."/>
            <person name="Arendt D."/>
            <person name="Savage R."/>
            <person name="Osoegawa K."/>
            <person name="de Jong P."/>
            <person name="Lindberg D.R."/>
            <person name="Seaver E.C."/>
            <person name="Weisblat D.A."/>
            <person name="Putnam N.H."/>
            <person name="Grigoriev I.V."/>
            <person name="Rokhsar D.S."/>
        </authorList>
    </citation>
    <scope>NUCLEOTIDE SEQUENCE</scope>
</reference>
<dbReference type="eggNOG" id="ENOG502R60M">
    <property type="taxonomic scope" value="Eukaryota"/>
</dbReference>
<reference evidence="10 12" key="2">
    <citation type="journal article" date="2013" name="Nature">
        <title>Insights into bilaterian evolution from three spiralian genomes.</title>
        <authorList>
            <person name="Simakov O."/>
            <person name="Marletaz F."/>
            <person name="Cho S.J."/>
            <person name="Edsinger-Gonzales E."/>
            <person name="Havlak P."/>
            <person name="Hellsten U."/>
            <person name="Kuo D.H."/>
            <person name="Larsson T."/>
            <person name="Lv J."/>
            <person name="Arendt D."/>
            <person name="Savage R."/>
            <person name="Osoegawa K."/>
            <person name="de Jong P."/>
            <person name="Grimwood J."/>
            <person name="Chapman J.A."/>
            <person name="Shapiro H."/>
            <person name="Aerts A."/>
            <person name="Otillar R.P."/>
            <person name="Terry A.Y."/>
            <person name="Boore J.L."/>
            <person name="Grigoriev I.V."/>
            <person name="Lindberg D.R."/>
            <person name="Seaver E.C."/>
            <person name="Weisblat D.A."/>
            <person name="Putnam N.H."/>
            <person name="Rokhsar D.S."/>
        </authorList>
    </citation>
    <scope>NUCLEOTIDE SEQUENCE</scope>
</reference>
<dbReference type="EnsemblMetazoa" id="HelroT192411">
    <property type="protein sequence ID" value="HelroP192411"/>
    <property type="gene ID" value="HelroG192411"/>
</dbReference>
<dbReference type="AlphaFoldDB" id="T1FTX6"/>
<feature type="compositionally biased region" description="Low complexity" evidence="9">
    <location>
        <begin position="169"/>
        <end position="183"/>
    </location>
</feature>
<dbReference type="GO" id="GO:0005794">
    <property type="term" value="C:Golgi apparatus"/>
    <property type="evidence" value="ECO:0007669"/>
    <property type="project" value="UniProtKB-SubCell"/>
</dbReference>
<dbReference type="EMBL" id="KB096864">
    <property type="protein sequence ID" value="ESO00771.1"/>
    <property type="molecule type" value="Genomic_DNA"/>
</dbReference>